<evidence type="ECO:0000259" key="1">
    <source>
        <dbReference type="PROSITE" id="PS01031"/>
    </source>
</evidence>
<dbReference type="PANTHER" id="PTHR47062">
    <property type="match status" value="1"/>
</dbReference>
<dbReference type="PROSITE" id="PS01031">
    <property type="entry name" value="SHSP"/>
    <property type="match status" value="1"/>
</dbReference>
<dbReference type="EMBL" id="UINC01181753">
    <property type="protein sequence ID" value="SVD91599.1"/>
    <property type="molecule type" value="Genomic_DNA"/>
</dbReference>
<dbReference type="PANTHER" id="PTHR47062:SF1">
    <property type="entry name" value="SMALL HEAT SHOCK PROTEIN IBPA"/>
    <property type="match status" value="1"/>
</dbReference>
<sequence>MTGLQAALNFNDFDKLFVGFDRLHNQLANRVENYPITNYPRYNLVAIGDAAYRIELALPGWKKQDIEIKQHKNELTIEGKEKQELDSKEERYIYKGLSGKTFKRVFTLGDWVEVKDAGFKDGMLVINLEVDTPESEKPKAIAIG</sequence>
<feature type="domain" description="SHSP" evidence="1">
    <location>
        <begin position="33"/>
        <end position="144"/>
    </location>
</feature>
<reference evidence="2" key="1">
    <citation type="submission" date="2018-05" db="EMBL/GenBank/DDBJ databases">
        <authorList>
            <person name="Lanie J.A."/>
            <person name="Ng W.-L."/>
            <person name="Kazmierczak K.M."/>
            <person name="Andrzejewski T.M."/>
            <person name="Davidsen T.M."/>
            <person name="Wayne K.J."/>
            <person name="Tettelin H."/>
            <person name="Glass J.I."/>
            <person name="Rusch D."/>
            <person name="Podicherti R."/>
            <person name="Tsui H.-C.T."/>
            <person name="Winkler M.E."/>
        </authorList>
    </citation>
    <scope>NUCLEOTIDE SEQUENCE</scope>
</reference>
<dbReference type="Gene3D" id="2.60.40.790">
    <property type="match status" value="1"/>
</dbReference>
<dbReference type="InterPro" id="IPR008978">
    <property type="entry name" value="HSP20-like_chaperone"/>
</dbReference>
<dbReference type="AlphaFoldDB" id="A0A382Z8T8"/>
<organism evidence="2">
    <name type="scientific">marine metagenome</name>
    <dbReference type="NCBI Taxonomy" id="408172"/>
    <lineage>
        <taxon>unclassified sequences</taxon>
        <taxon>metagenomes</taxon>
        <taxon>ecological metagenomes</taxon>
    </lineage>
</organism>
<accession>A0A382Z8T8</accession>
<name>A0A382Z8T8_9ZZZZ</name>
<proteinExistence type="predicted"/>
<gene>
    <name evidence="2" type="ORF">METZ01_LOCUS444453</name>
</gene>
<dbReference type="InterPro" id="IPR002068">
    <property type="entry name" value="A-crystallin/Hsp20_dom"/>
</dbReference>
<dbReference type="SUPFAM" id="SSF49764">
    <property type="entry name" value="HSP20-like chaperones"/>
    <property type="match status" value="1"/>
</dbReference>
<protein>
    <recommendedName>
        <fullName evidence="1">SHSP domain-containing protein</fullName>
    </recommendedName>
</protein>
<evidence type="ECO:0000313" key="2">
    <source>
        <dbReference type="EMBL" id="SVD91599.1"/>
    </source>
</evidence>
<dbReference type="Pfam" id="PF00011">
    <property type="entry name" value="HSP20"/>
    <property type="match status" value="1"/>
</dbReference>